<dbReference type="EMBL" id="NNAY01004577">
    <property type="protein sequence ID" value="OXU17701.1"/>
    <property type="molecule type" value="Genomic_DNA"/>
</dbReference>
<dbReference type="Proteomes" id="UP000215335">
    <property type="component" value="Unassembled WGS sequence"/>
</dbReference>
<keyword evidence="2" id="KW-1185">Reference proteome</keyword>
<reference evidence="1 2" key="1">
    <citation type="journal article" date="2017" name="Curr. Biol.">
        <title>The Evolution of Venom by Co-option of Single-Copy Genes.</title>
        <authorList>
            <person name="Martinson E.O."/>
            <person name="Mrinalini"/>
            <person name="Kelkar Y.D."/>
            <person name="Chang C.H."/>
            <person name="Werren J.H."/>
        </authorList>
    </citation>
    <scope>NUCLEOTIDE SEQUENCE [LARGE SCALE GENOMIC DNA]</scope>
    <source>
        <strain evidence="1 2">Alberta</strain>
        <tissue evidence="1">Whole body</tissue>
    </source>
</reference>
<organism evidence="1 2">
    <name type="scientific">Trichomalopsis sarcophagae</name>
    <dbReference type="NCBI Taxonomy" id="543379"/>
    <lineage>
        <taxon>Eukaryota</taxon>
        <taxon>Metazoa</taxon>
        <taxon>Ecdysozoa</taxon>
        <taxon>Arthropoda</taxon>
        <taxon>Hexapoda</taxon>
        <taxon>Insecta</taxon>
        <taxon>Pterygota</taxon>
        <taxon>Neoptera</taxon>
        <taxon>Endopterygota</taxon>
        <taxon>Hymenoptera</taxon>
        <taxon>Apocrita</taxon>
        <taxon>Proctotrupomorpha</taxon>
        <taxon>Chalcidoidea</taxon>
        <taxon>Pteromalidae</taxon>
        <taxon>Pteromalinae</taxon>
        <taxon>Trichomalopsis</taxon>
    </lineage>
</organism>
<accession>A0A232EH95</accession>
<proteinExistence type="predicted"/>
<sequence length="23" mass="2754">MFELPKSQAPNLVTQDFNIIREY</sequence>
<evidence type="ECO:0000313" key="1">
    <source>
        <dbReference type="EMBL" id="OXU17701.1"/>
    </source>
</evidence>
<dbReference type="AlphaFoldDB" id="A0A232EH95"/>
<comment type="caution">
    <text evidence="1">The sequence shown here is derived from an EMBL/GenBank/DDBJ whole genome shotgun (WGS) entry which is preliminary data.</text>
</comment>
<gene>
    <name evidence="1" type="ORF">TSAR_008150</name>
</gene>
<name>A0A232EH95_9HYME</name>
<protein>
    <submittedName>
        <fullName evidence="1">Uncharacterized protein</fullName>
    </submittedName>
</protein>
<evidence type="ECO:0000313" key="2">
    <source>
        <dbReference type="Proteomes" id="UP000215335"/>
    </source>
</evidence>